<accession>A0A317SQ66</accession>
<comment type="caution">
    <text evidence="3">The sequence shown here is derived from an EMBL/GenBank/DDBJ whole genome shotgun (WGS) entry which is preliminary data.</text>
</comment>
<feature type="transmembrane region" description="Helical" evidence="1">
    <location>
        <begin position="100"/>
        <end position="121"/>
    </location>
</feature>
<organism evidence="3 4">
    <name type="scientific">Tuber magnatum</name>
    <name type="common">white Piedmont truffle</name>
    <dbReference type="NCBI Taxonomy" id="42249"/>
    <lineage>
        <taxon>Eukaryota</taxon>
        <taxon>Fungi</taxon>
        <taxon>Dikarya</taxon>
        <taxon>Ascomycota</taxon>
        <taxon>Pezizomycotina</taxon>
        <taxon>Pezizomycetes</taxon>
        <taxon>Pezizales</taxon>
        <taxon>Tuberaceae</taxon>
        <taxon>Tuber</taxon>
    </lineage>
</organism>
<keyword evidence="1" id="KW-0812">Transmembrane</keyword>
<feature type="signal peptide" evidence="2">
    <location>
        <begin position="1"/>
        <end position="21"/>
    </location>
</feature>
<reference evidence="3 4" key="1">
    <citation type="submission" date="2018-03" db="EMBL/GenBank/DDBJ databases">
        <title>Genomes of Pezizomycetes fungi and the evolution of truffles.</title>
        <authorList>
            <person name="Murat C."/>
            <person name="Payen T."/>
            <person name="Noel B."/>
            <person name="Kuo A."/>
            <person name="Martin F.M."/>
        </authorList>
    </citation>
    <scope>NUCLEOTIDE SEQUENCE [LARGE SCALE GENOMIC DNA]</scope>
    <source>
        <strain evidence="3">091103-1</strain>
    </source>
</reference>
<dbReference type="AlphaFoldDB" id="A0A317SQ66"/>
<protein>
    <submittedName>
        <fullName evidence="3">Uncharacterized protein</fullName>
    </submittedName>
</protein>
<keyword evidence="4" id="KW-1185">Reference proteome</keyword>
<name>A0A317SQ66_9PEZI</name>
<keyword evidence="1" id="KW-1133">Transmembrane helix</keyword>
<feature type="transmembrane region" description="Helical" evidence="1">
    <location>
        <begin position="159"/>
        <end position="182"/>
    </location>
</feature>
<evidence type="ECO:0000256" key="1">
    <source>
        <dbReference type="SAM" id="Phobius"/>
    </source>
</evidence>
<keyword evidence="2" id="KW-0732">Signal</keyword>
<sequence>MKSSFITFLSLFFFLIGAVVAAPAAPESAEIIKRQIQDVDAILSEARTGVLNTNAAYSSIDPVTTTHITKYCDEIIIIIKAARDKCKKLPPGHQFPDIDLIAKILCEILCAISATLVILLTKCGIIGLIALVLFLVGALIAILNDLIAIVAVVCVPGLLALLLTLFLQCCGLNCLLIVLGLVI</sequence>
<dbReference type="EMBL" id="PYWC01000033">
    <property type="protein sequence ID" value="PWW76488.1"/>
    <property type="molecule type" value="Genomic_DNA"/>
</dbReference>
<dbReference type="OrthoDB" id="5423608at2759"/>
<keyword evidence="1" id="KW-0472">Membrane</keyword>
<feature type="transmembrane region" description="Helical" evidence="1">
    <location>
        <begin position="128"/>
        <end position="153"/>
    </location>
</feature>
<feature type="chain" id="PRO_5016395803" evidence="2">
    <location>
        <begin position="22"/>
        <end position="183"/>
    </location>
</feature>
<proteinExistence type="predicted"/>
<gene>
    <name evidence="3" type="ORF">C7212DRAFT_343683</name>
</gene>
<evidence type="ECO:0000256" key="2">
    <source>
        <dbReference type="SAM" id="SignalP"/>
    </source>
</evidence>
<dbReference type="Proteomes" id="UP000246991">
    <property type="component" value="Unassembled WGS sequence"/>
</dbReference>
<evidence type="ECO:0000313" key="4">
    <source>
        <dbReference type="Proteomes" id="UP000246991"/>
    </source>
</evidence>
<evidence type="ECO:0000313" key="3">
    <source>
        <dbReference type="EMBL" id="PWW76488.1"/>
    </source>
</evidence>